<gene>
    <name evidence="2" type="ORF">MRATA1EN1_LOCUS20890</name>
</gene>
<evidence type="ECO:0000256" key="1">
    <source>
        <dbReference type="SAM" id="MobiDB-lite"/>
    </source>
</evidence>
<protein>
    <submittedName>
        <fullName evidence="2">Uncharacterized protein</fullName>
    </submittedName>
</protein>
<keyword evidence="3" id="KW-1185">Reference proteome</keyword>
<proteinExistence type="predicted"/>
<organism evidence="2 3">
    <name type="scientific">Rangifer tarandus platyrhynchus</name>
    <name type="common">Svalbard reindeer</name>
    <dbReference type="NCBI Taxonomy" id="3082113"/>
    <lineage>
        <taxon>Eukaryota</taxon>
        <taxon>Metazoa</taxon>
        <taxon>Chordata</taxon>
        <taxon>Craniata</taxon>
        <taxon>Vertebrata</taxon>
        <taxon>Euteleostomi</taxon>
        <taxon>Mammalia</taxon>
        <taxon>Eutheria</taxon>
        <taxon>Laurasiatheria</taxon>
        <taxon>Artiodactyla</taxon>
        <taxon>Ruminantia</taxon>
        <taxon>Pecora</taxon>
        <taxon>Cervidae</taxon>
        <taxon>Odocoileinae</taxon>
        <taxon>Rangifer</taxon>
    </lineage>
</organism>
<feature type="region of interest" description="Disordered" evidence="1">
    <location>
        <begin position="47"/>
        <end position="111"/>
    </location>
</feature>
<name>A0ABN8ZEL4_RANTA</name>
<evidence type="ECO:0000313" key="2">
    <source>
        <dbReference type="EMBL" id="CAI9171928.1"/>
    </source>
</evidence>
<reference evidence="2" key="1">
    <citation type="submission" date="2023-04" db="EMBL/GenBank/DDBJ databases">
        <authorList>
            <consortium name="ELIXIR-Norway"/>
        </authorList>
    </citation>
    <scope>NUCLEOTIDE SEQUENCE [LARGE SCALE GENOMIC DNA]</scope>
</reference>
<accession>A0ABN8ZEL4</accession>
<evidence type="ECO:0000313" key="3">
    <source>
        <dbReference type="Proteomes" id="UP001176941"/>
    </source>
</evidence>
<feature type="compositionally biased region" description="Low complexity" evidence="1">
    <location>
        <begin position="98"/>
        <end position="109"/>
    </location>
</feature>
<dbReference type="EMBL" id="OX459967">
    <property type="protein sequence ID" value="CAI9171928.1"/>
    <property type="molecule type" value="Genomic_DNA"/>
</dbReference>
<sequence length="221" mass="22347">MVADPVFSLCTPLHRPSASLLLAEEALILKSFVHGRAGPLRRADLLQPQQASLPSGRRRGCAGSGSGRTRGGSELRPTGSVAPQMGNSPGAGSDSVSPAPAGGKKQAAGMTGRTGTTEVLFHLLVSQLGTERLSREETAPGSTAGSAVTCLWVCGLVGDFHLGAGDPLFPFSACSEEGRAGAWPPPLGAASPGAGRSLTPLASSVSALSFGASESYFGFIF</sequence>
<dbReference type="Proteomes" id="UP001176941">
    <property type="component" value="Chromosome 31"/>
</dbReference>